<sequence length="449" mass="50311">MLWIIFEGLLPLGIILAILTITGNVQYHIHKAVHGRLKHVGNDMRDMADRFSEEPAIAVANDLGWEEEGRAKSGHHELSLRVGTELTIACDRYKLRRNALEPLRGVGHTPSRLSDQNDWALDWALAIDQRYARPLHYAYNVNMPQTCFPRIFLKRLSRHTHENKNIPDMTARNARWHDDRAANNWRSLWGSRKKPPHGAKLVNKGKSVKQSTGIQPDEEPVTHKHFEDLAHAILRAVGSRVPEADTSPVTQDVPPPCGEKQIIPRSEISEGSRPKHGPSGTRSKFQTGDSREEHSTASCYSRSSQGTKRKQKVHEDLRHKLNAKRASQTTAASSGVPGVPREFLKKNGVPRSSSEVPFLKQNPTNTLAPTTYNSPFTMEIQIAVLPEAFTMPQIKQYSSTSDPLEHAELYHDQILIKGVGDNAMCMIFPHTLTGPAKSWFRSLKACSVS</sequence>
<evidence type="ECO:0000313" key="2">
    <source>
        <dbReference type="EMBL" id="KAK9214314.1"/>
    </source>
</evidence>
<protein>
    <submittedName>
        <fullName evidence="2">Uncharacterized protein</fullName>
    </submittedName>
</protein>
<feature type="region of interest" description="Disordered" evidence="1">
    <location>
        <begin position="241"/>
        <end position="342"/>
    </location>
</feature>
<dbReference type="EMBL" id="JBCGBO010000003">
    <property type="protein sequence ID" value="KAK9214314.1"/>
    <property type="molecule type" value="Genomic_DNA"/>
</dbReference>
<organism evidence="2 3">
    <name type="scientific">Citrus x changshan-huyou</name>
    <dbReference type="NCBI Taxonomy" id="2935761"/>
    <lineage>
        <taxon>Eukaryota</taxon>
        <taxon>Viridiplantae</taxon>
        <taxon>Streptophyta</taxon>
        <taxon>Embryophyta</taxon>
        <taxon>Tracheophyta</taxon>
        <taxon>Spermatophyta</taxon>
        <taxon>Magnoliopsida</taxon>
        <taxon>eudicotyledons</taxon>
        <taxon>Gunneridae</taxon>
        <taxon>Pentapetalae</taxon>
        <taxon>rosids</taxon>
        <taxon>malvids</taxon>
        <taxon>Sapindales</taxon>
        <taxon>Rutaceae</taxon>
        <taxon>Aurantioideae</taxon>
        <taxon>Citrus</taxon>
    </lineage>
</organism>
<comment type="caution">
    <text evidence="2">The sequence shown here is derived from an EMBL/GenBank/DDBJ whole genome shotgun (WGS) entry which is preliminary data.</text>
</comment>
<proteinExistence type="predicted"/>
<feature type="compositionally biased region" description="Polar residues" evidence="1">
    <location>
        <begin position="296"/>
        <end position="306"/>
    </location>
</feature>
<evidence type="ECO:0000313" key="3">
    <source>
        <dbReference type="Proteomes" id="UP001428341"/>
    </source>
</evidence>
<gene>
    <name evidence="2" type="ORF">WN944_006302</name>
</gene>
<keyword evidence="3" id="KW-1185">Reference proteome</keyword>
<name>A0AAP0ML35_9ROSI</name>
<feature type="region of interest" description="Disordered" evidence="1">
    <location>
        <begin position="189"/>
        <end position="220"/>
    </location>
</feature>
<evidence type="ECO:0000256" key="1">
    <source>
        <dbReference type="SAM" id="MobiDB-lite"/>
    </source>
</evidence>
<reference evidence="2 3" key="1">
    <citation type="submission" date="2024-05" db="EMBL/GenBank/DDBJ databases">
        <title>Haplotype-resolved chromosome-level genome assembly of Huyou (Citrus changshanensis).</title>
        <authorList>
            <person name="Miao C."/>
            <person name="Chen W."/>
            <person name="Wu Y."/>
            <person name="Wang L."/>
            <person name="Zhao S."/>
            <person name="Grierson D."/>
            <person name="Xu C."/>
            <person name="Chen K."/>
        </authorList>
    </citation>
    <scope>NUCLEOTIDE SEQUENCE [LARGE SCALE GENOMIC DNA]</scope>
    <source>
        <strain evidence="2">01-14</strain>
        <tissue evidence="2">Leaf</tissue>
    </source>
</reference>
<dbReference type="AlphaFoldDB" id="A0AAP0ML35"/>
<accession>A0AAP0ML35</accession>
<dbReference type="Proteomes" id="UP001428341">
    <property type="component" value="Unassembled WGS sequence"/>
</dbReference>